<keyword evidence="13" id="KW-1185">Reference proteome</keyword>
<dbReference type="InterPro" id="IPR036890">
    <property type="entry name" value="HATPase_C_sf"/>
</dbReference>
<evidence type="ECO:0000313" key="13">
    <source>
        <dbReference type="Proteomes" id="UP001199642"/>
    </source>
</evidence>
<dbReference type="RefSeq" id="WP_231820095.1">
    <property type="nucleotide sequence ID" value="NZ_CP082781.1"/>
</dbReference>
<keyword evidence="5" id="KW-0547">Nucleotide-binding</keyword>
<keyword evidence="10" id="KW-0472">Membrane</keyword>
<evidence type="ECO:0000313" key="12">
    <source>
        <dbReference type="EMBL" id="UGS26378.1"/>
    </source>
</evidence>
<dbReference type="Pfam" id="PF02518">
    <property type="entry name" value="HATPase_c"/>
    <property type="match status" value="1"/>
</dbReference>
<evidence type="ECO:0000256" key="1">
    <source>
        <dbReference type="ARBA" id="ARBA00000085"/>
    </source>
</evidence>
<feature type="transmembrane region" description="Helical" evidence="10">
    <location>
        <begin position="199"/>
        <end position="222"/>
    </location>
</feature>
<dbReference type="Proteomes" id="UP001199642">
    <property type="component" value="Chromosome"/>
</dbReference>
<gene>
    <name evidence="12" type="ORF">K8F61_17385</name>
</gene>
<name>A0ABY3RTV2_9MICO</name>
<dbReference type="Gene3D" id="1.20.5.1930">
    <property type="match status" value="1"/>
</dbReference>
<evidence type="ECO:0000256" key="10">
    <source>
        <dbReference type="SAM" id="Phobius"/>
    </source>
</evidence>
<dbReference type="InterPro" id="IPR003594">
    <property type="entry name" value="HATPase_dom"/>
</dbReference>
<evidence type="ECO:0000256" key="9">
    <source>
        <dbReference type="SAM" id="MobiDB-lite"/>
    </source>
</evidence>
<evidence type="ECO:0000256" key="6">
    <source>
        <dbReference type="ARBA" id="ARBA00022777"/>
    </source>
</evidence>
<organism evidence="12 13">
    <name type="scientific">Microbacterium resistens</name>
    <dbReference type="NCBI Taxonomy" id="156977"/>
    <lineage>
        <taxon>Bacteria</taxon>
        <taxon>Bacillati</taxon>
        <taxon>Actinomycetota</taxon>
        <taxon>Actinomycetes</taxon>
        <taxon>Micrococcales</taxon>
        <taxon>Microbacteriaceae</taxon>
        <taxon>Microbacterium</taxon>
    </lineage>
</organism>
<dbReference type="Gene3D" id="3.30.565.10">
    <property type="entry name" value="Histidine kinase-like ATPase, C-terminal domain"/>
    <property type="match status" value="1"/>
</dbReference>
<evidence type="ECO:0000259" key="11">
    <source>
        <dbReference type="SMART" id="SM00387"/>
    </source>
</evidence>
<feature type="transmembrane region" description="Helical" evidence="10">
    <location>
        <begin position="172"/>
        <end position="193"/>
    </location>
</feature>
<accession>A0ABY3RTV2</accession>
<dbReference type="EC" id="2.7.13.3" evidence="2"/>
<evidence type="ECO:0000256" key="5">
    <source>
        <dbReference type="ARBA" id="ARBA00022741"/>
    </source>
</evidence>
<feature type="domain" description="Histidine kinase/HSP90-like ATPase" evidence="11">
    <location>
        <begin position="355"/>
        <end position="452"/>
    </location>
</feature>
<comment type="catalytic activity">
    <reaction evidence="1">
        <text>ATP + protein L-histidine = ADP + protein N-phospho-L-histidine.</text>
        <dbReference type="EC" id="2.7.13.3"/>
    </reaction>
</comment>
<protein>
    <recommendedName>
        <fullName evidence="2">histidine kinase</fullName>
        <ecNumber evidence="2">2.7.13.3</ecNumber>
    </recommendedName>
</protein>
<keyword evidence="10" id="KW-1133">Transmembrane helix</keyword>
<feature type="transmembrane region" description="Helical" evidence="10">
    <location>
        <begin position="126"/>
        <end position="144"/>
    </location>
</feature>
<keyword evidence="3" id="KW-0597">Phosphoprotein</keyword>
<evidence type="ECO:0000256" key="3">
    <source>
        <dbReference type="ARBA" id="ARBA00022553"/>
    </source>
</evidence>
<feature type="transmembrane region" description="Helical" evidence="10">
    <location>
        <begin position="98"/>
        <end position="119"/>
    </location>
</feature>
<keyword evidence="4" id="KW-0808">Transferase</keyword>
<keyword evidence="10" id="KW-0812">Transmembrane</keyword>
<reference evidence="12 13" key="1">
    <citation type="submission" date="2023-01" db="EMBL/GenBank/DDBJ databases">
        <title>Characterization of estradiol degrading bacteria Microbacterium sp. MZT7 and reveal degrading genes through genome analysis.</title>
        <authorList>
            <person name="Hao P."/>
            <person name="Gao Y."/>
        </authorList>
    </citation>
    <scope>NUCLEOTIDE SEQUENCE [LARGE SCALE GENOMIC DNA]</scope>
    <source>
        <strain evidence="12 13">MZT7</strain>
    </source>
</reference>
<dbReference type="PANTHER" id="PTHR24421">
    <property type="entry name" value="NITRATE/NITRITE SENSOR PROTEIN NARX-RELATED"/>
    <property type="match status" value="1"/>
</dbReference>
<dbReference type="Pfam" id="PF07730">
    <property type="entry name" value="HisKA_3"/>
    <property type="match status" value="1"/>
</dbReference>
<dbReference type="SUPFAM" id="SSF55874">
    <property type="entry name" value="ATPase domain of HSP90 chaperone/DNA topoisomerase II/histidine kinase"/>
    <property type="match status" value="1"/>
</dbReference>
<dbReference type="PANTHER" id="PTHR24421:SF10">
    <property type="entry name" value="NITRATE_NITRITE SENSOR PROTEIN NARQ"/>
    <property type="match status" value="1"/>
</dbReference>
<dbReference type="InterPro" id="IPR011712">
    <property type="entry name" value="Sig_transdc_His_kin_sub3_dim/P"/>
</dbReference>
<dbReference type="SMART" id="SM00387">
    <property type="entry name" value="HATPase_c"/>
    <property type="match status" value="1"/>
</dbReference>
<sequence>MPESRPAPADPQRPDRSAPAEGAARAAHGGGPGSPTGTGPSPQAAPVYAEDRLRAEWRTIRASATRRPPATPGLGWITLAAAVILFAVGTPVNAAVSGVPVVAAMVGTLLQCGGLALAVALPRLGIAAHALGMLVIALTADVATGAPWPLPVPGMITFSALLLVLGLREAWIVPVTAFLLGFAALLVGIALRLGAEANWAVNIAISAEALVVMVLAIGIAQWRMVRGDLVRAREEAEVESGRVRWATERRRIAREMHDVVAHSMSIVHMQASSAVYRHPDLPVPVAAEFDAIATGARTALTEMRQLLGVLRDEGEQLTAPQPTLGDLDELVERTRAAGVRVTPQITLPVPLPDAAVQLAVFRAAQEGLSNAVRHAPGSHVRVILEEDRAPGGRRTLLLEVIDDGSGARPAERSRPGFGIAGMNERVGLVGGSVVAGPRGRGWAVVVQVPLEDQPAAPAEPHPPRATDPAAVPGSDDPTEESA</sequence>
<keyword evidence="6" id="KW-0418">Kinase</keyword>
<feature type="region of interest" description="Disordered" evidence="9">
    <location>
        <begin position="1"/>
        <end position="46"/>
    </location>
</feature>
<evidence type="ECO:0000256" key="8">
    <source>
        <dbReference type="ARBA" id="ARBA00023012"/>
    </source>
</evidence>
<proteinExistence type="predicted"/>
<feature type="transmembrane region" description="Helical" evidence="10">
    <location>
        <begin position="73"/>
        <end position="92"/>
    </location>
</feature>
<feature type="region of interest" description="Disordered" evidence="9">
    <location>
        <begin position="451"/>
        <end position="482"/>
    </location>
</feature>
<dbReference type="EMBL" id="CP082781">
    <property type="protein sequence ID" value="UGS26378.1"/>
    <property type="molecule type" value="Genomic_DNA"/>
</dbReference>
<evidence type="ECO:0000256" key="4">
    <source>
        <dbReference type="ARBA" id="ARBA00022679"/>
    </source>
</evidence>
<keyword evidence="7" id="KW-0067">ATP-binding</keyword>
<dbReference type="InterPro" id="IPR050482">
    <property type="entry name" value="Sensor_HK_TwoCompSys"/>
</dbReference>
<dbReference type="CDD" id="cd16917">
    <property type="entry name" value="HATPase_UhpB-NarQ-NarX-like"/>
    <property type="match status" value="1"/>
</dbReference>
<evidence type="ECO:0000256" key="7">
    <source>
        <dbReference type="ARBA" id="ARBA00022840"/>
    </source>
</evidence>
<keyword evidence="8" id="KW-0902">Two-component regulatory system</keyword>
<evidence type="ECO:0000256" key="2">
    <source>
        <dbReference type="ARBA" id="ARBA00012438"/>
    </source>
</evidence>